<protein>
    <recommendedName>
        <fullName evidence="1">Glycosyltransferase 2-like domain-containing protein</fullName>
    </recommendedName>
</protein>
<dbReference type="InterPro" id="IPR001173">
    <property type="entry name" value="Glyco_trans_2-like"/>
</dbReference>
<proteinExistence type="predicted"/>
<dbReference type="Gene3D" id="3.90.550.10">
    <property type="entry name" value="Spore Coat Polysaccharide Biosynthesis Protein SpsA, Chain A"/>
    <property type="match status" value="1"/>
</dbReference>
<evidence type="ECO:0000313" key="2">
    <source>
        <dbReference type="EMBL" id="UGS41835.1"/>
    </source>
</evidence>
<keyword evidence="3" id="KW-1185">Reference proteome</keyword>
<gene>
    <name evidence="2" type="ORF">G163CM_25520</name>
</gene>
<sequence length="451" mass="51794">MKRQQALSPQRTPFVSVVCPTYNRREFLPYLLYIWQYQDYPADKRELVILDDSPTSNADLIAMMIDPAQPNVRYIHSKERLVLGKKRNMLNDLAKGEYILCFDDDDYYPPQKISHQVAQLQAHNAQFSGTDQLYIWYSHLNKIYLTHAFGRNHALNGTFGFHRNFLKKHRYDDTATRAEESAFLDGFKTPVHQIDPKQSMLCISHSHNTYDKDFVMSSSTPVDLTLEDFVSDPNLLAHYHRLSNAPVNTQVNWSVFEKIAVLFDDNDSATLQARCEALLAFGICAEQLWLVMKQDVELKTHCQVLEKAQKQGWGNVLILDADIQFVKKENTILYVNKLLNGLENIDWQGLTLGARYENFTPTKSMHGVARIFNAGCGCAYAVNAPYYAELLSAYQQGLEQDASLDRSWAAVMNRGDVWLGFSPGFAFLHHHPDPKSGEVVDCTHWFFRKHR</sequence>
<organism evidence="2 3">
    <name type="scientific">Pseudocitrobacter corydidari</name>
    <dbReference type="NCBI Taxonomy" id="2891570"/>
    <lineage>
        <taxon>Bacteria</taxon>
        <taxon>Pseudomonadati</taxon>
        <taxon>Pseudomonadota</taxon>
        <taxon>Gammaproteobacteria</taxon>
        <taxon>Enterobacterales</taxon>
        <taxon>Enterobacteriaceae</taxon>
        <taxon>Pseudocitrobacter</taxon>
    </lineage>
</organism>
<dbReference type="RefSeq" id="WP_231825217.1">
    <property type="nucleotide sequence ID" value="NZ_CP087880.1"/>
</dbReference>
<dbReference type="PANTHER" id="PTHR22916">
    <property type="entry name" value="GLYCOSYLTRANSFERASE"/>
    <property type="match status" value="1"/>
</dbReference>
<dbReference type="EMBL" id="CP087880">
    <property type="protein sequence ID" value="UGS41835.1"/>
    <property type="molecule type" value="Genomic_DNA"/>
</dbReference>
<dbReference type="Pfam" id="PF00535">
    <property type="entry name" value="Glycos_transf_2"/>
    <property type="match status" value="1"/>
</dbReference>
<dbReference type="CDD" id="cd00761">
    <property type="entry name" value="Glyco_tranf_GTA_type"/>
    <property type="match status" value="1"/>
</dbReference>
<name>A0ABY3S5U7_9ENTR</name>
<dbReference type="PANTHER" id="PTHR22916:SF3">
    <property type="entry name" value="UDP-GLCNAC:BETAGAL BETA-1,3-N-ACETYLGLUCOSAMINYLTRANSFERASE-LIKE PROTEIN 1"/>
    <property type="match status" value="1"/>
</dbReference>
<feature type="domain" description="Glycosyltransferase 2-like" evidence="1">
    <location>
        <begin position="16"/>
        <end position="129"/>
    </location>
</feature>
<dbReference type="SUPFAM" id="SSF53448">
    <property type="entry name" value="Nucleotide-diphospho-sugar transferases"/>
    <property type="match status" value="1"/>
</dbReference>
<accession>A0ABY3S5U7</accession>
<dbReference type="InterPro" id="IPR029044">
    <property type="entry name" value="Nucleotide-diphossugar_trans"/>
</dbReference>
<evidence type="ECO:0000259" key="1">
    <source>
        <dbReference type="Pfam" id="PF00535"/>
    </source>
</evidence>
<dbReference type="Proteomes" id="UP001199659">
    <property type="component" value="Chromosome"/>
</dbReference>
<reference evidence="2 3" key="1">
    <citation type="journal article" date="2022" name="Int. J. Syst. Evol. Microbiol.">
        <title>Pseudocitrobacter corydidari sp. nov., isolated from the Asian emerald cockroach Corydidarum magnifica.</title>
        <authorList>
            <person name="Guzman J."/>
            <person name="Poehlein A."/>
            <person name="Glaeser S.P."/>
            <person name="Schwengers O."/>
            <person name="Blom J."/>
            <person name="Hollensteiner J."/>
            <person name="Kampfer P."/>
            <person name="Vilcinskas A."/>
        </authorList>
    </citation>
    <scope>NUCLEOTIDE SEQUENCE [LARGE SCALE GENOMIC DNA]</scope>
    <source>
        <strain evidence="2">G163CM</strain>
    </source>
</reference>
<evidence type="ECO:0000313" key="3">
    <source>
        <dbReference type="Proteomes" id="UP001199659"/>
    </source>
</evidence>